<feature type="domain" description="Dienelactone hydrolase" evidence="1">
    <location>
        <begin position="84"/>
        <end position="294"/>
    </location>
</feature>
<dbReference type="Gene3D" id="3.40.50.1820">
    <property type="entry name" value="alpha/beta hydrolase"/>
    <property type="match status" value="1"/>
</dbReference>
<evidence type="ECO:0000313" key="3">
    <source>
        <dbReference type="EMBL" id="SDD90554.1"/>
    </source>
</evidence>
<organism evidence="3 4">
    <name type="scientific">Kordiimonas lacus</name>
    <dbReference type="NCBI Taxonomy" id="637679"/>
    <lineage>
        <taxon>Bacteria</taxon>
        <taxon>Pseudomonadati</taxon>
        <taxon>Pseudomonadota</taxon>
        <taxon>Alphaproteobacteria</taxon>
        <taxon>Kordiimonadales</taxon>
        <taxon>Kordiimonadaceae</taxon>
        <taxon>Kordiimonas</taxon>
    </lineage>
</organism>
<keyword evidence="4" id="KW-1185">Reference proteome</keyword>
<evidence type="ECO:0000313" key="4">
    <source>
        <dbReference type="Proteomes" id="UP000183685"/>
    </source>
</evidence>
<dbReference type="Pfam" id="PF01738">
    <property type="entry name" value="DLH"/>
    <property type="match status" value="1"/>
</dbReference>
<feature type="domain" description="YqhI" evidence="2">
    <location>
        <begin position="9"/>
        <end position="32"/>
    </location>
</feature>
<dbReference type="PANTHER" id="PTHR46623:SF6">
    <property type="entry name" value="ALPHA_BETA-HYDROLASES SUPERFAMILY PROTEIN"/>
    <property type="match status" value="1"/>
</dbReference>
<dbReference type="EMBL" id="FNAK01000003">
    <property type="protein sequence ID" value="SDD90554.1"/>
    <property type="molecule type" value="Genomic_DNA"/>
</dbReference>
<dbReference type="PANTHER" id="PTHR46623">
    <property type="entry name" value="CARBOXYMETHYLENEBUTENOLIDASE-RELATED"/>
    <property type="match status" value="1"/>
</dbReference>
<dbReference type="InterPro" id="IPR002925">
    <property type="entry name" value="Dienelactn_hydro"/>
</dbReference>
<dbReference type="Pfam" id="PF23678">
    <property type="entry name" value="YqhI"/>
    <property type="match status" value="1"/>
</dbReference>
<dbReference type="GO" id="GO:0016787">
    <property type="term" value="F:hydrolase activity"/>
    <property type="evidence" value="ECO:0007669"/>
    <property type="project" value="InterPro"/>
</dbReference>
<dbReference type="STRING" id="637679.GCA_001550055_01333"/>
<dbReference type="SUPFAM" id="SSF53474">
    <property type="entry name" value="alpha/beta-Hydrolases"/>
    <property type="match status" value="1"/>
</dbReference>
<protein>
    <submittedName>
        <fullName evidence="3">Carboxymethylenebutenolidase</fullName>
    </submittedName>
</protein>
<sequence length="296" mass="32119">MVNTRTTPPQAALDLYDKYAHGFIDRRTFMARLGRLAIGGLTVAALANSLMPNYALAEQVKPDDPRIVGEDVPYPSPMGAGDMMGYLVRPVDASDMNKRPGVVVIHENRGLNPYIRDVARRVATAGYIAFAPDALYPLGGYPGNDDDGRTMQRQRDRDKMVEDFKAAVGFLQAHPNCTGNVGCVGFCFGGSVSNRLAAELPTLKAAVPFYGGGVPAEAVPSINAPLMIHLGELDTRVNAGWPDYEAALKANGKAYKMHMYAGANHGFHNDTTARYDPEAAELAWTRTLAFFEKHLS</sequence>
<dbReference type="PROSITE" id="PS51318">
    <property type="entry name" value="TAT"/>
    <property type="match status" value="1"/>
</dbReference>
<accession>A0A1G6YJ70</accession>
<dbReference type="InterPro" id="IPR051049">
    <property type="entry name" value="Dienelactone_hydrolase-like"/>
</dbReference>
<gene>
    <name evidence="3" type="ORF">SAMN04488071_1651</name>
</gene>
<dbReference type="AlphaFoldDB" id="A0A1G6YJ70"/>
<dbReference type="RefSeq" id="WP_068302670.1">
    <property type="nucleotide sequence ID" value="NZ_FNAK01000003.1"/>
</dbReference>
<dbReference type="Proteomes" id="UP000183685">
    <property type="component" value="Unassembled WGS sequence"/>
</dbReference>
<dbReference type="InterPro" id="IPR029058">
    <property type="entry name" value="AB_hydrolase_fold"/>
</dbReference>
<dbReference type="OrthoDB" id="9771666at2"/>
<evidence type="ECO:0000259" key="1">
    <source>
        <dbReference type="Pfam" id="PF01738"/>
    </source>
</evidence>
<dbReference type="InterPro" id="IPR006311">
    <property type="entry name" value="TAT_signal"/>
</dbReference>
<dbReference type="InterPro" id="IPR057802">
    <property type="entry name" value="YqhI_dom"/>
</dbReference>
<evidence type="ECO:0000259" key="2">
    <source>
        <dbReference type="Pfam" id="PF23678"/>
    </source>
</evidence>
<proteinExistence type="predicted"/>
<name>A0A1G6YJ70_9PROT</name>
<reference evidence="3 4" key="1">
    <citation type="submission" date="2016-10" db="EMBL/GenBank/DDBJ databases">
        <authorList>
            <person name="de Groot N.N."/>
        </authorList>
    </citation>
    <scope>NUCLEOTIDE SEQUENCE [LARGE SCALE GENOMIC DNA]</scope>
    <source>
        <strain evidence="3 4">CGMCC 1.9109</strain>
    </source>
</reference>